<dbReference type="EC" id="1.13.11.2" evidence="2"/>
<accession>A0AAJ5F2W9</accession>
<gene>
    <name evidence="3" type="ORF">FCS05_09530</name>
    <name evidence="2" type="ORF">HNQ10_002237</name>
</gene>
<dbReference type="Proteomes" id="UP000308000">
    <property type="component" value="Unassembled WGS sequence"/>
</dbReference>
<dbReference type="EMBL" id="VBRC01000006">
    <property type="protein sequence ID" value="TLK27121.1"/>
    <property type="molecule type" value="Genomic_DNA"/>
</dbReference>
<dbReference type="CDD" id="cd07255">
    <property type="entry name" value="VOC_BsCatE_like_N"/>
    <property type="match status" value="1"/>
</dbReference>
<dbReference type="InterPro" id="IPR037523">
    <property type="entry name" value="VOC_core"/>
</dbReference>
<dbReference type="Pfam" id="PF00903">
    <property type="entry name" value="Glyoxalase"/>
    <property type="match status" value="2"/>
</dbReference>
<keyword evidence="5" id="KW-1185">Reference proteome</keyword>
<evidence type="ECO:0000259" key="1">
    <source>
        <dbReference type="PROSITE" id="PS51819"/>
    </source>
</evidence>
<protein>
    <submittedName>
        <fullName evidence="2">Catechol 2,3-dioxygenase</fullName>
        <ecNumber evidence="2">1.13.11.2</ecNumber>
    </submittedName>
    <submittedName>
        <fullName evidence="3">VOC family protein</fullName>
    </submittedName>
</protein>
<reference evidence="2 5" key="2">
    <citation type="submission" date="2020-08" db="EMBL/GenBank/DDBJ databases">
        <title>Genomic Encyclopedia of Type Strains, Phase IV (KMG-IV): sequencing the most valuable type-strain genomes for metagenomic binning, comparative biology and taxonomic classification.</title>
        <authorList>
            <person name="Goeker M."/>
        </authorList>
    </citation>
    <scope>NUCLEOTIDE SEQUENCE [LARGE SCALE GENOMIC DNA]</scope>
    <source>
        <strain evidence="2 5">DSM 105434</strain>
    </source>
</reference>
<evidence type="ECO:0000313" key="2">
    <source>
        <dbReference type="EMBL" id="MBB5295408.1"/>
    </source>
</evidence>
<evidence type="ECO:0000313" key="3">
    <source>
        <dbReference type="EMBL" id="TLK27121.1"/>
    </source>
</evidence>
<dbReference type="PROSITE" id="PS51819">
    <property type="entry name" value="VOC"/>
    <property type="match status" value="2"/>
</dbReference>
<proteinExistence type="predicted"/>
<dbReference type="Proteomes" id="UP000536909">
    <property type="component" value="Unassembled WGS sequence"/>
</dbReference>
<dbReference type="Gene3D" id="3.10.180.10">
    <property type="entry name" value="2,3-Dihydroxybiphenyl 1,2-Dioxygenase, domain 1"/>
    <property type="match status" value="2"/>
</dbReference>
<dbReference type="InterPro" id="IPR029068">
    <property type="entry name" value="Glyas_Bleomycin-R_OHBP_Dase"/>
</dbReference>
<dbReference type="SUPFAM" id="SSF54593">
    <property type="entry name" value="Glyoxalase/Bleomycin resistance protein/Dihydroxybiphenyl dioxygenase"/>
    <property type="match status" value="2"/>
</dbReference>
<feature type="domain" description="VOC" evidence="1">
    <location>
        <begin position="170"/>
        <end position="283"/>
    </location>
</feature>
<reference evidence="3 4" key="1">
    <citation type="submission" date="2019-04" db="EMBL/GenBank/DDBJ databases">
        <title>Deinococcus metalilatus MA1002 mutant No.5.</title>
        <authorList>
            <person name="Park W."/>
            <person name="Park C."/>
        </authorList>
    </citation>
    <scope>NUCLEOTIDE SEQUENCE [LARGE SCALE GENOMIC DNA]</scope>
    <source>
        <strain evidence="3 4">MA1002-m5</strain>
    </source>
</reference>
<feature type="domain" description="VOC" evidence="1">
    <location>
        <begin position="13"/>
        <end position="128"/>
    </location>
</feature>
<evidence type="ECO:0000313" key="5">
    <source>
        <dbReference type="Proteomes" id="UP000536909"/>
    </source>
</evidence>
<organism evidence="3 4">
    <name type="scientific">Deinococcus metallilatus</name>
    <dbReference type="NCBI Taxonomy" id="1211322"/>
    <lineage>
        <taxon>Bacteria</taxon>
        <taxon>Thermotogati</taxon>
        <taxon>Deinococcota</taxon>
        <taxon>Deinococci</taxon>
        <taxon>Deinococcales</taxon>
        <taxon>Deinococcaceae</taxon>
        <taxon>Deinococcus</taxon>
    </lineage>
</organism>
<dbReference type="PANTHER" id="PTHR43279:SF1">
    <property type="entry name" value="CATECHOL-2,3-DIOXYGENASE"/>
    <property type="match status" value="1"/>
</dbReference>
<dbReference type="GO" id="GO:0018577">
    <property type="term" value="F:catechol 2,3-dioxygenase activity"/>
    <property type="evidence" value="ECO:0007669"/>
    <property type="project" value="UniProtKB-EC"/>
</dbReference>
<dbReference type="AlphaFoldDB" id="A0AAJ5F2W9"/>
<name>A0AAJ5F2W9_9DEIO</name>
<dbReference type="InterPro" id="IPR004360">
    <property type="entry name" value="Glyas_Fos-R_dOase_dom"/>
</dbReference>
<comment type="caution">
    <text evidence="3">The sequence shown here is derived from an EMBL/GenBank/DDBJ whole genome shotgun (WGS) entry which is preliminary data.</text>
</comment>
<dbReference type="RefSeq" id="WP_129118280.1">
    <property type="nucleotide sequence ID" value="NZ_BSUI01000015.1"/>
</dbReference>
<dbReference type="CDD" id="cd16359">
    <property type="entry name" value="VOC_BsCatE_like_C"/>
    <property type="match status" value="1"/>
</dbReference>
<keyword evidence="2" id="KW-0560">Oxidoreductase</keyword>
<evidence type="ECO:0000313" key="4">
    <source>
        <dbReference type="Proteomes" id="UP000308000"/>
    </source>
</evidence>
<sequence>MSSTPPVLPAFTHVGPVTLLARDLPRLADFYATLLGLTPLTQTADSVTLGAHGQPLVRLLARPDLPAPLPSRPGLYHTAFLLPTRADLGRWLAHAARLGLRLGTGDHLVSEAIYLTDPEGNGIEVYRDRPRGEWTWENGQVRMDTLPVDVQGVLDAAEGTAFEGVPAGTSVGHVHLKVGNAAEAARFYSDALGLDVVSHFPGASFLSWGGYHHHLGLNEWHSRGQGRPAAPATGLGGIEFVTSDLAPLRAHLLARDLALEDGGEALSFVDPWGNRVTVREAQG</sequence>
<dbReference type="EMBL" id="JACHFV010000007">
    <property type="protein sequence ID" value="MBB5295408.1"/>
    <property type="molecule type" value="Genomic_DNA"/>
</dbReference>
<dbReference type="PANTHER" id="PTHR43279">
    <property type="entry name" value="CATECHOL-2,3-DIOXYGENASE"/>
    <property type="match status" value="1"/>
</dbReference>